<accession>A0A969PRE8</accession>
<dbReference type="AlphaFoldDB" id="A0A969PRE8"/>
<comment type="pathway">
    <text evidence="1">Carbohydrate acid metabolism.</text>
</comment>
<evidence type="ECO:0000256" key="5">
    <source>
        <dbReference type="ARBA" id="ARBA00023277"/>
    </source>
</evidence>
<dbReference type="PANTHER" id="PTHR30246:SF1">
    <property type="entry name" value="2-DEHYDRO-3-DEOXY-6-PHOSPHOGALACTONATE ALDOLASE-RELATED"/>
    <property type="match status" value="1"/>
</dbReference>
<dbReference type="GO" id="GO:0008700">
    <property type="term" value="F:(R,S)-4-hydroxy-2-oxoglutarate aldolase activity"/>
    <property type="evidence" value="ECO:0007669"/>
    <property type="project" value="UniProtKB-EC"/>
</dbReference>
<protein>
    <submittedName>
        <fullName evidence="6">Bifunctional 4-hydroxy-2-oxoglutarate aldolase/2-dehydro-3-deoxy-phosphogluconate aldolase</fullName>
        <ecNumber evidence="6">4.1.2.14</ecNumber>
        <ecNumber evidence="6">4.1.3.16</ecNumber>
    </submittedName>
</protein>
<keyword evidence="7" id="KW-1185">Reference proteome</keyword>
<evidence type="ECO:0000313" key="6">
    <source>
        <dbReference type="EMBL" id="NJP37993.1"/>
    </source>
</evidence>
<dbReference type="NCBIfam" id="TIGR01182">
    <property type="entry name" value="eda"/>
    <property type="match status" value="1"/>
</dbReference>
<comment type="caution">
    <text evidence="6">The sequence shown here is derived from an EMBL/GenBank/DDBJ whole genome shotgun (WGS) entry which is preliminary data.</text>
</comment>
<organism evidence="6 7">
    <name type="scientific">Alkalicoccus luteus</name>
    <dbReference type="NCBI Taxonomy" id="1237094"/>
    <lineage>
        <taxon>Bacteria</taxon>
        <taxon>Bacillati</taxon>
        <taxon>Bacillota</taxon>
        <taxon>Bacilli</taxon>
        <taxon>Bacillales</taxon>
        <taxon>Bacillaceae</taxon>
        <taxon>Alkalicoccus</taxon>
    </lineage>
</organism>
<evidence type="ECO:0000313" key="7">
    <source>
        <dbReference type="Proteomes" id="UP000752012"/>
    </source>
</evidence>
<dbReference type="EC" id="4.1.3.16" evidence="6"/>
<dbReference type="PANTHER" id="PTHR30246">
    <property type="entry name" value="2-KETO-3-DEOXY-6-PHOSPHOGLUCONATE ALDOLASE"/>
    <property type="match status" value="1"/>
</dbReference>
<dbReference type="CDD" id="cd00452">
    <property type="entry name" value="KDPG_aldolase"/>
    <property type="match status" value="1"/>
</dbReference>
<evidence type="ECO:0000256" key="4">
    <source>
        <dbReference type="ARBA" id="ARBA00023239"/>
    </source>
</evidence>
<dbReference type="SUPFAM" id="SSF51569">
    <property type="entry name" value="Aldolase"/>
    <property type="match status" value="1"/>
</dbReference>
<reference evidence="6 7" key="1">
    <citation type="submission" date="2020-03" db="EMBL/GenBank/DDBJ databases">
        <title>Assessment of the enzymatic potential of alkaline-tolerant lipase obtained from Bacillus luteus H11 (technogenic soil) for the bioremediation of saline soils contaminated with petroleum substances.</title>
        <authorList>
            <person name="Kalwasinska A."/>
        </authorList>
    </citation>
    <scope>NUCLEOTIDE SEQUENCE [LARGE SCALE GENOMIC DNA]</scope>
    <source>
        <strain evidence="6 7">H11</strain>
    </source>
</reference>
<dbReference type="EC" id="4.1.2.14" evidence="6"/>
<dbReference type="EMBL" id="JAATHJ010000014">
    <property type="protein sequence ID" value="NJP37993.1"/>
    <property type="molecule type" value="Genomic_DNA"/>
</dbReference>
<dbReference type="RefSeq" id="WP_168007022.1">
    <property type="nucleotide sequence ID" value="NZ_JAATHJ010000014.1"/>
</dbReference>
<dbReference type="InterPro" id="IPR013785">
    <property type="entry name" value="Aldolase_TIM"/>
</dbReference>
<keyword evidence="4 6" id="KW-0456">Lyase</keyword>
<sequence>MAKREQETARFLQTLVTAVVRSEDEKTGLKTAEACEAGGLTSLEITFTTPGAANIIRSLQTNCDPSVMIGAGSILTKEEAERAIQAGAEYIVGPNFDEEIAALTIAEEIPYFPGCMTINEMIHATKNGASIIKLFPGNHFGPGFIKAVRDPAPHLQIMPTGGVNLENMDDWFQAGAAAVGIGGALNKPAAKGKFDEVKALAAKFSEYRN</sequence>
<dbReference type="GO" id="GO:0008675">
    <property type="term" value="F:2-dehydro-3-deoxy-phosphogluconate aldolase activity"/>
    <property type="evidence" value="ECO:0007669"/>
    <property type="project" value="UniProtKB-EC"/>
</dbReference>
<evidence type="ECO:0000256" key="3">
    <source>
        <dbReference type="ARBA" id="ARBA00011233"/>
    </source>
</evidence>
<keyword evidence="5" id="KW-0119">Carbohydrate metabolism</keyword>
<dbReference type="Pfam" id="PF01081">
    <property type="entry name" value="Aldolase"/>
    <property type="match status" value="1"/>
</dbReference>
<dbReference type="InterPro" id="IPR000887">
    <property type="entry name" value="Aldlse_KDPG_KHG"/>
</dbReference>
<gene>
    <name evidence="6" type="primary">eda</name>
    <name evidence="6" type="ORF">HCN83_10410</name>
</gene>
<dbReference type="Gene3D" id="3.20.20.70">
    <property type="entry name" value="Aldolase class I"/>
    <property type="match status" value="1"/>
</dbReference>
<comment type="subunit">
    <text evidence="3">Homotrimer.</text>
</comment>
<name>A0A969PRE8_9BACI</name>
<comment type="similarity">
    <text evidence="2">Belongs to the KHG/KDPG aldolase family.</text>
</comment>
<dbReference type="Proteomes" id="UP000752012">
    <property type="component" value="Unassembled WGS sequence"/>
</dbReference>
<evidence type="ECO:0000256" key="1">
    <source>
        <dbReference type="ARBA" id="ARBA00004761"/>
    </source>
</evidence>
<evidence type="ECO:0000256" key="2">
    <source>
        <dbReference type="ARBA" id="ARBA00006906"/>
    </source>
</evidence>
<proteinExistence type="inferred from homology"/>